<feature type="region of interest" description="Disordered" evidence="1">
    <location>
        <begin position="1"/>
        <end position="36"/>
    </location>
</feature>
<keyword evidence="3" id="KW-1185">Reference proteome</keyword>
<evidence type="ECO:0000313" key="2">
    <source>
        <dbReference type="EMBL" id="TNN55221.1"/>
    </source>
</evidence>
<feature type="region of interest" description="Disordered" evidence="1">
    <location>
        <begin position="50"/>
        <end position="86"/>
    </location>
</feature>
<accession>A0A4Z2GPK3</accession>
<evidence type="ECO:0000256" key="1">
    <source>
        <dbReference type="SAM" id="MobiDB-lite"/>
    </source>
</evidence>
<evidence type="ECO:0000313" key="3">
    <source>
        <dbReference type="Proteomes" id="UP000314294"/>
    </source>
</evidence>
<name>A0A4Z2GPK3_9TELE</name>
<organism evidence="2 3">
    <name type="scientific">Liparis tanakae</name>
    <name type="common">Tanaka's snailfish</name>
    <dbReference type="NCBI Taxonomy" id="230148"/>
    <lineage>
        <taxon>Eukaryota</taxon>
        <taxon>Metazoa</taxon>
        <taxon>Chordata</taxon>
        <taxon>Craniata</taxon>
        <taxon>Vertebrata</taxon>
        <taxon>Euteleostomi</taxon>
        <taxon>Actinopterygii</taxon>
        <taxon>Neopterygii</taxon>
        <taxon>Teleostei</taxon>
        <taxon>Neoteleostei</taxon>
        <taxon>Acanthomorphata</taxon>
        <taxon>Eupercaria</taxon>
        <taxon>Perciformes</taxon>
        <taxon>Cottioidei</taxon>
        <taxon>Cottales</taxon>
        <taxon>Liparidae</taxon>
        <taxon>Liparis</taxon>
    </lineage>
</organism>
<sequence>MERLPPGFTRHHAIGAPTAPDAPERDAPTTKSQVLSPQMTFTFKSSLLFPPLTRSSLSPPKSDVEEHPSALSSAPPAPPAAGPSMTLASCGRSSATCMAVSPSSSSMLTSAPSATSSCTSSVWPCVTASCSGVWLRLLRMLISQRPCGRGRREREREESFRHALYSQFVSFEGGMVQQVEASVVLLREVNVGHQDQDLDDISEILRNGVVERRVPI</sequence>
<reference evidence="2 3" key="1">
    <citation type="submission" date="2019-03" db="EMBL/GenBank/DDBJ databases">
        <title>First draft genome of Liparis tanakae, snailfish: a comprehensive survey of snailfish specific genes.</title>
        <authorList>
            <person name="Kim W."/>
            <person name="Song I."/>
            <person name="Jeong J.-H."/>
            <person name="Kim D."/>
            <person name="Kim S."/>
            <person name="Ryu S."/>
            <person name="Song J.Y."/>
            <person name="Lee S.K."/>
        </authorList>
    </citation>
    <scope>NUCLEOTIDE SEQUENCE [LARGE SCALE GENOMIC DNA]</scope>
    <source>
        <tissue evidence="2">Muscle</tissue>
    </source>
</reference>
<protein>
    <submittedName>
        <fullName evidence="2">Uncharacterized protein</fullName>
    </submittedName>
</protein>
<dbReference type="Proteomes" id="UP000314294">
    <property type="component" value="Unassembled WGS sequence"/>
</dbReference>
<dbReference type="EMBL" id="SRLO01000462">
    <property type="protein sequence ID" value="TNN55221.1"/>
    <property type="molecule type" value="Genomic_DNA"/>
</dbReference>
<comment type="caution">
    <text evidence="2">The sequence shown here is derived from an EMBL/GenBank/DDBJ whole genome shotgun (WGS) entry which is preliminary data.</text>
</comment>
<gene>
    <name evidence="2" type="ORF">EYF80_034574</name>
</gene>
<proteinExistence type="predicted"/>
<dbReference type="AlphaFoldDB" id="A0A4Z2GPK3"/>